<reference evidence="1" key="1">
    <citation type="submission" date="2020-03" db="EMBL/GenBank/DDBJ databases">
        <title>Studies in the Genomics of Life Span.</title>
        <authorList>
            <person name="Glass D."/>
        </authorList>
    </citation>
    <scope>NUCLEOTIDE SEQUENCE</scope>
    <source>
        <strain evidence="1">LTLLF</strain>
        <tissue evidence="1">Muscle</tissue>
    </source>
</reference>
<dbReference type="EMBL" id="JAATJU010021600">
    <property type="protein sequence ID" value="KAH0513239.1"/>
    <property type="molecule type" value="Genomic_DNA"/>
</dbReference>
<proteinExistence type="predicted"/>
<protein>
    <submittedName>
        <fullName evidence="1">N(G),N(G)-dimethylarginine dimethylaminohydrolase 1</fullName>
    </submittedName>
</protein>
<dbReference type="AlphaFoldDB" id="A0A8J6GLA1"/>
<evidence type="ECO:0000313" key="1">
    <source>
        <dbReference type="EMBL" id="KAH0513239.1"/>
    </source>
</evidence>
<evidence type="ECO:0000313" key="2">
    <source>
        <dbReference type="Proteomes" id="UP000710432"/>
    </source>
</evidence>
<dbReference type="Proteomes" id="UP000710432">
    <property type="component" value="Unassembled WGS sequence"/>
</dbReference>
<organism evidence="1 2">
    <name type="scientific">Microtus ochrogaster</name>
    <name type="common">Prairie vole</name>
    <dbReference type="NCBI Taxonomy" id="79684"/>
    <lineage>
        <taxon>Eukaryota</taxon>
        <taxon>Metazoa</taxon>
        <taxon>Chordata</taxon>
        <taxon>Craniata</taxon>
        <taxon>Vertebrata</taxon>
        <taxon>Euteleostomi</taxon>
        <taxon>Mammalia</taxon>
        <taxon>Eutheria</taxon>
        <taxon>Euarchontoglires</taxon>
        <taxon>Glires</taxon>
        <taxon>Rodentia</taxon>
        <taxon>Myomorpha</taxon>
        <taxon>Muroidea</taxon>
        <taxon>Cricetidae</taxon>
        <taxon>Arvicolinae</taxon>
        <taxon>Microtus</taxon>
    </lineage>
</organism>
<name>A0A8J6GLA1_MICOH</name>
<sequence>MTSLSHPVIFGQATHAVVWVLPKFLCRHTLRRFQGEEIDFECQHQLCVDMLGSKLGLQMVQLPANVLLEPARLLLMKDLAGSPHHLPRGAQPQEGD</sequence>
<accession>A0A8J6GLA1</accession>
<gene>
    <name evidence="1" type="ORF">LTLLF_140720</name>
</gene>
<comment type="caution">
    <text evidence="1">The sequence shown here is derived from an EMBL/GenBank/DDBJ whole genome shotgun (WGS) entry which is preliminary data.</text>
</comment>